<feature type="compositionally biased region" description="Basic and acidic residues" evidence="21">
    <location>
        <begin position="213"/>
        <end position="233"/>
    </location>
</feature>
<dbReference type="GO" id="GO:0000166">
    <property type="term" value="F:nucleotide binding"/>
    <property type="evidence" value="ECO:0007669"/>
    <property type="project" value="InterPro"/>
</dbReference>
<evidence type="ECO:0000259" key="22">
    <source>
        <dbReference type="Pfam" id="PF00136"/>
    </source>
</evidence>
<dbReference type="InterPro" id="IPR056435">
    <property type="entry name" value="DPOD/Z_N"/>
</dbReference>
<evidence type="ECO:0000259" key="25">
    <source>
        <dbReference type="Pfam" id="PF24055"/>
    </source>
</evidence>
<dbReference type="Pfam" id="PF24065">
    <property type="entry name" value="REV3_N"/>
    <property type="match status" value="1"/>
</dbReference>
<evidence type="ECO:0000256" key="3">
    <source>
        <dbReference type="ARBA" id="ARBA00005755"/>
    </source>
</evidence>
<sequence length="1672" mass="186629">MTTKPDIKGNGSSSSSPSSPPFIRIRLLAIDHILTTPTTQDRPTCPFLPSGQLLSKVPLLRIFGSTPLGQRVCLHLHGVFPYCYVPYEGSLEPEKVLSYVQRLGGELNAAISASLRNSRHDDSSHIVAIHLVKGVPFYGFHVGWRYFLKISFVDPSHNFRLATILQSGRVMRTVFQPHEIHIRYQLQWMLDYNVFGCGYVDLEVASFRSPLPEPREGGYHHDEDEESRERWDSRSVPPHLIQQHAPRTSFCELELDAEARHVLNRRSLRARSLHHDFDLEEQLHGGNGGVNEKLVPSLTGLWEEEKQRRIKAGQSGTPPAPTSKEGGKRAYARGEGPEWMAQHRYAQLLEARMALDAQGMKKKASDLTRPHPLDAHISTTFESVEIFHYSAEELAMGGGQRVEGTQLSSTLYNLEHSGSQSQGQGRRGARESGKGDKEDEDEQEWLDAEWFGTQAFREDLAELERQHEESDEGEDVDGDIAHDETAERKMEGASPAMQDKTAQPGTPSRKRDQEAGSDDLLSQEGSTSSLHPTSQQNGHPEVGVGTASGQATRSQSHFSPEWFTAHLRAQTRWRESAHSQVLSQRQATQGAAKQGNDSLSQTTPPFSTVPALTQLARSSGTSTSATHASASSSSSAFQPALPSFQGREPNTYLYAIPAPTKLEVTASMQLFGLSPVEYQDPYYSDPRDVPTHAREYAGRSWRFGSKTIRWLPDWPGSEAVPACEMRPQQRARTEEGPTFSTWVYGPPPPTRLAIVTWDRQQRRKRKRIARYRRRIASQSNLAPTQASSFGFKISQRVGSKAQPRTHTVAKENQHMTLLSIEVHVNTRGSLLPDPKKDRVEAIAYSFQNEDEQSIDPSAAASASPSLPGLRTGLILLDDTDEPLRADRLGLTHLPCTVVDTELDLFNALVDVVRQLDPEILAGWEIHNASWGYVIDRARHELGYDLVPELSRVNSLSTGMAGGKADNWGWTQTSALKVTGRHILNVWRLMRGELNLNVYTYENVVFHLLRSRVPRFPHSTLTTWYTSRRPHQVSRALRYHLSRSSTTLHILHASELIFRTAEFARIYGIDFFSVLSRGSQFKVESVMFRIAKPESFLLPSPSTKQVAEQNAAECLPLIMEPQSAFYKGPLLVLDFQSLYPSVMVAYNICYSTCLGRVARFDGREKFGITELNLPKGLLTLLKDDINISANGLIYVKPHVRRSLLAKMLTEILDTRVMVKSSMKGRKSDKPFIRLQNARQLSLKLLANVTYGYTSATFSGRMPCVEIADSIVQYGRETLEKAIALIHATEKWGAQVVYGDTDSLFIYLPGKSKEDAFRIGNEIADGVTAQNPEPIKLKFEKVYLPSVLLAKKRYVGFKYESLEEVTPEFNAKGIETVRRDGFPALQRMLEACIRILFTSADLSLVKRYCQRQWASILRGDVSLQQFVIAKEVRLGGYSTNGVPPPGAAVSTRRMLLDARSEPQHAERVPYLITQGEPRAKLNDLAVEPHVMLANPALQLGAGYYITRGIIPPLTRVFNLLGSDVESWWREMPKPLSAASDALTAAGNTTTSSSSPSAAASRLTLTDHYRPSICLSCSRRTTLPLCLDCQASPPSTLLRVHSAHAESQRRLEAVESVCRHCSRMTAGGLGAGVSPCVSTDCPIQWEREGARRREKRESERCRRIEVALDEREGTL</sequence>
<dbReference type="FunFam" id="3.30.342.10:FF:000018">
    <property type="entry name" value="DNA polymerase"/>
    <property type="match status" value="1"/>
</dbReference>
<comment type="subcellular location">
    <subcellularLocation>
        <location evidence="2 20">Nucleus</location>
    </subcellularLocation>
</comment>
<keyword evidence="7 20" id="KW-0235">DNA replication</keyword>
<evidence type="ECO:0000256" key="6">
    <source>
        <dbReference type="ARBA" id="ARBA00022695"/>
    </source>
</evidence>
<dbReference type="STRING" id="1569628.A0A316UI10"/>
<evidence type="ECO:0000256" key="1">
    <source>
        <dbReference type="ARBA" id="ARBA00001966"/>
    </source>
</evidence>
<dbReference type="RefSeq" id="XP_025359472.1">
    <property type="nucleotide sequence ID" value="XM_025504599.1"/>
</dbReference>
<name>A0A316UI10_9BASI</name>
<dbReference type="Pfam" id="PF00136">
    <property type="entry name" value="DNA_pol_B"/>
    <property type="match status" value="1"/>
</dbReference>
<dbReference type="GO" id="GO:0006260">
    <property type="term" value="P:DNA replication"/>
    <property type="evidence" value="ECO:0007669"/>
    <property type="project" value="UniProtKB-KW"/>
</dbReference>
<dbReference type="Gene3D" id="1.10.287.690">
    <property type="entry name" value="Helix hairpin bin"/>
    <property type="match status" value="1"/>
</dbReference>
<dbReference type="InterPro" id="IPR042087">
    <property type="entry name" value="DNA_pol_B_thumb"/>
</dbReference>
<dbReference type="Gene3D" id="3.90.1600.10">
    <property type="entry name" value="Palm domain of DNA polymerase"/>
    <property type="match status" value="1"/>
</dbReference>
<evidence type="ECO:0000256" key="20">
    <source>
        <dbReference type="RuleBase" id="RU000442"/>
    </source>
</evidence>
<feature type="domain" description="C4-type zinc-finger of DNA polymerase delta" evidence="24">
    <location>
        <begin position="1571"/>
        <end position="1644"/>
    </location>
</feature>
<dbReference type="GO" id="GO:0008270">
    <property type="term" value="F:zinc ion binding"/>
    <property type="evidence" value="ECO:0007669"/>
    <property type="project" value="UniProtKB-KW"/>
</dbReference>
<dbReference type="Pfam" id="PF03104">
    <property type="entry name" value="DNA_pol_B_exo1"/>
    <property type="match status" value="1"/>
</dbReference>
<keyword evidence="28" id="KW-1185">Reference proteome</keyword>
<evidence type="ECO:0000256" key="21">
    <source>
        <dbReference type="SAM" id="MobiDB-lite"/>
    </source>
</evidence>
<dbReference type="CDD" id="cd05534">
    <property type="entry name" value="POLBc_zeta"/>
    <property type="match status" value="1"/>
</dbReference>
<dbReference type="Pfam" id="PF14260">
    <property type="entry name" value="zf-C4pol"/>
    <property type="match status" value="1"/>
</dbReference>
<evidence type="ECO:0000313" key="28">
    <source>
        <dbReference type="Proteomes" id="UP000245884"/>
    </source>
</evidence>
<dbReference type="PANTHER" id="PTHR45812:SF1">
    <property type="entry name" value="DNA POLYMERASE ZETA CATALYTIC SUBUNIT"/>
    <property type="match status" value="1"/>
</dbReference>
<dbReference type="InterPro" id="IPR025687">
    <property type="entry name" value="Znf-C4pol"/>
</dbReference>
<keyword evidence="8 20" id="KW-0479">Metal-binding</keyword>
<evidence type="ECO:0000256" key="16">
    <source>
        <dbReference type="ARBA" id="ARBA00023204"/>
    </source>
</evidence>
<accession>A0A316UI10</accession>
<dbReference type="FunFam" id="3.30.420.10:FF:000024">
    <property type="entry name" value="DNA polymerase zeta catalytic subunit"/>
    <property type="match status" value="1"/>
</dbReference>
<feature type="region of interest" description="Disordered" evidence="21">
    <location>
        <begin position="486"/>
        <end position="556"/>
    </location>
</feature>
<dbReference type="SUPFAM" id="SSF53098">
    <property type="entry name" value="Ribonuclease H-like"/>
    <property type="match status" value="1"/>
</dbReference>
<evidence type="ECO:0000256" key="7">
    <source>
        <dbReference type="ARBA" id="ARBA00022705"/>
    </source>
</evidence>
<dbReference type="OrthoDB" id="2414538at2759"/>
<feature type="compositionally biased region" description="Polar residues" evidence="21">
    <location>
        <begin position="578"/>
        <end position="606"/>
    </location>
</feature>
<dbReference type="InterPro" id="IPR043502">
    <property type="entry name" value="DNA/RNA_pol_sf"/>
</dbReference>
<dbReference type="PROSITE" id="PS00116">
    <property type="entry name" value="DNA_POLYMERASE_B"/>
    <property type="match status" value="1"/>
</dbReference>
<keyword evidence="12 20" id="KW-0239">DNA-directed DNA polymerase</keyword>
<dbReference type="PANTHER" id="PTHR45812">
    <property type="entry name" value="DNA POLYMERASE ZETA CATALYTIC SUBUNIT"/>
    <property type="match status" value="1"/>
</dbReference>
<feature type="region of interest" description="Disordered" evidence="21">
    <location>
        <begin position="306"/>
        <end position="331"/>
    </location>
</feature>
<dbReference type="Pfam" id="PF24055">
    <property type="entry name" value="POL3_N"/>
    <property type="match status" value="1"/>
</dbReference>
<dbReference type="InterPro" id="IPR023211">
    <property type="entry name" value="DNA_pol_palm_dom_sf"/>
</dbReference>
<dbReference type="GO" id="GO:0003887">
    <property type="term" value="F:DNA-directed DNA polymerase activity"/>
    <property type="evidence" value="ECO:0007669"/>
    <property type="project" value="UniProtKB-KW"/>
</dbReference>
<protein>
    <recommendedName>
        <fullName evidence="20">DNA polymerase</fullName>
        <ecNumber evidence="20">2.7.7.7</ecNumber>
    </recommendedName>
</protein>
<comment type="catalytic activity">
    <reaction evidence="18 20">
        <text>DNA(n) + a 2'-deoxyribonucleoside 5'-triphosphate = DNA(n+1) + diphosphate</text>
        <dbReference type="Rhea" id="RHEA:22508"/>
        <dbReference type="Rhea" id="RHEA-COMP:17339"/>
        <dbReference type="Rhea" id="RHEA-COMP:17340"/>
        <dbReference type="ChEBI" id="CHEBI:33019"/>
        <dbReference type="ChEBI" id="CHEBI:61560"/>
        <dbReference type="ChEBI" id="CHEBI:173112"/>
        <dbReference type="EC" id="2.7.7.7"/>
    </reaction>
</comment>
<evidence type="ECO:0000256" key="15">
    <source>
        <dbReference type="ARBA" id="ARBA00023125"/>
    </source>
</evidence>
<evidence type="ECO:0000259" key="23">
    <source>
        <dbReference type="Pfam" id="PF03104"/>
    </source>
</evidence>
<feature type="domain" description="DNA polymerase delta/zeta catalytic subunit N-terminal" evidence="25">
    <location>
        <begin position="78"/>
        <end position="157"/>
    </location>
</feature>
<evidence type="ECO:0000313" key="27">
    <source>
        <dbReference type="EMBL" id="PWN24860.1"/>
    </source>
</evidence>
<dbReference type="CDD" id="cd05778">
    <property type="entry name" value="DNA_polB_zeta_exo"/>
    <property type="match status" value="1"/>
</dbReference>
<comment type="similarity">
    <text evidence="3 20">Belongs to the DNA polymerase type-B family.</text>
</comment>
<feature type="compositionally biased region" description="Polar residues" evidence="21">
    <location>
        <begin position="547"/>
        <end position="556"/>
    </location>
</feature>
<feature type="region of interest" description="Disordered" evidence="21">
    <location>
        <begin position="213"/>
        <end position="234"/>
    </location>
</feature>
<dbReference type="InterPro" id="IPR012337">
    <property type="entry name" value="RNaseH-like_sf"/>
</dbReference>
<keyword evidence="13 20" id="KW-0408">Iron</keyword>
<evidence type="ECO:0000256" key="2">
    <source>
        <dbReference type="ARBA" id="ARBA00004123"/>
    </source>
</evidence>
<gene>
    <name evidence="27" type="ORF">BDZ90DRAFT_224013</name>
</gene>
<keyword evidence="16" id="KW-0234">DNA repair</keyword>
<feature type="domain" description="DNA polymerase zeta catalytic subunit N-terminal" evidence="26">
    <location>
        <begin position="23"/>
        <end position="77"/>
    </location>
</feature>
<dbReference type="Gene3D" id="3.30.420.10">
    <property type="entry name" value="Ribonuclease H-like superfamily/Ribonuclease H"/>
    <property type="match status" value="1"/>
</dbReference>
<dbReference type="SUPFAM" id="SSF56672">
    <property type="entry name" value="DNA/RNA polymerases"/>
    <property type="match status" value="1"/>
</dbReference>
<dbReference type="Proteomes" id="UP000245884">
    <property type="component" value="Unassembled WGS sequence"/>
</dbReference>
<dbReference type="EMBL" id="KZ819678">
    <property type="protein sequence ID" value="PWN24860.1"/>
    <property type="molecule type" value="Genomic_DNA"/>
</dbReference>
<dbReference type="EC" id="2.7.7.7" evidence="20"/>
<feature type="region of interest" description="Disordered" evidence="21">
    <location>
        <begin position="1"/>
        <end position="21"/>
    </location>
</feature>
<keyword evidence="15 20" id="KW-0238">DNA-binding</keyword>
<feature type="compositionally biased region" description="Polar residues" evidence="21">
    <location>
        <begin position="523"/>
        <end position="538"/>
    </location>
</feature>
<comment type="cofactor">
    <cofactor evidence="1 20">
        <name>[4Fe-4S] cluster</name>
        <dbReference type="ChEBI" id="CHEBI:49883"/>
    </cofactor>
</comment>
<dbReference type="GO" id="GO:0005634">
    <property type="term" value="C:nucleus"/>
    <property type="evidence" value="ECO:0007669"/>
    <property type="project" value="UniProtKB-SubCell"/>
</dbReference>
<reference evidence="27 28" key="1">
    <citation type="journal article" date="2018" name="Mol. Biol. Evol.">
        <title>Broad Genomic Sampling Reveals a Smut Pathogenic Ancestry of the Fungal Clade Ustilaginomycotina.</title>
        <authorList>
            <person name="Kijpornyongpan T."/>
            <person name="Mondo S.J."/>
            <person name="Barry K."/>
            <person name="Sandor L."/>
            <person name="Lee J."/>
            <person name="Lipzen A."/>
            <person name="Pangilinan J."/>
            <person name="LaButti K."/>
            <person name="Hainaut M."/>
            <person name="Henrissat B."/>
            <person name="Grigoriev I.V."/>
            <person name="Spatafora J.W."/>
            <person name="Aime M.C."/>
        </authorList>
    </citation>
    <scope>NUCLEOTIDE SEQUENCE [LARGE SCALE GENOMIC DNA]</scope>
    <source>
        <strain evidence="27 28">MCA 5214</strain>
    </source>
</reference>
<evidence type="ECO:0000256" key="8">
    <source>
        <dbReference type="ARBA" id="ARBA00022723"/>
    </source>
</evidence>
<keyword evidence="17 20" id="KW-0539">Nucleus</keyword>
<dbReference type="GO" id="GO:0051539">
    <property type="term" value="F:4 iron, 4 sulfur cluster binding"/>
    <property type="evidence" value="ECO:0007669"/>
    <property type="project" value="UniProtKB-KW"/>
</dbReference>
<evidence type="ECO:0000259" key="24">
    <source>
        <dbReference type="Pfam" id="PF14260"/>
    </source>
</evidence>
<dbReference type="GeneID" id="37026422"/>
<dbReference type="InterPro" id="IPR006133">
    <property type="entry name" value="DNA-dir_DNA_pol_B_exonuc"/>
</dbReference>
<evidence type="ECO:0000256" key="9">
    <source>
        <dbReference type="ARBA" id="ARBA00022763"/>
    </source>
</evidence>
<dbReference type="GO" id="GO:0003677">
    <property type="term" value="F:DNA binding"/>
    <property type="evidence" value="ECO:0007669"/>
    <property type="project" value="UniProtKB-KW"/>
</dbReference>
<dbReference type="InterPro" id="IPR006134">
    <property type="entry name" value="DNA-dir_DNA_pol_B_multi_dom"/>
</dbReference>
<dbReference type="InterPro" id="IPR036397">
    <property type="entry name" value="RNaseH_sf"/>
</dbReference>
<keyword evidence="6 20" id="KW-0548">Nucleotidyltransferase</keyword>
<dbReference type="FunFam" id="1.10.132.60:FF:000007">
    <property type="entry name" value="DNA polymerase"/>
    <property type="match status" value="1"/>
</dbReference>
<keyword evidence="5 20" id="KW-0808">Transferase</keyword>
<dbReference type="PRINTS" id="PR00106">
    <property type="entry name" value="DNAPOLB"/>
</dbReference>
<evidence type="ECO:0000256" key="17">
    <source>
        <dbReference type="ARBA" id="ARBA00023242"/>
    </source>
</evidence>
<evidence type="ECO:0000256" key="10">
    <source>
        <dbReference type="ARBA" id="ARBA00022771"/>
    </source>
</evidence>
<feature type="region of interest" description="Disordered" evidence="21">
    <location>
        <begin position="416"/>
        <end position="443"/>
    </location>
</feature>
<dbReference type="InterPro" id="IPR017964">
    <property type="entry name" value="DNA-dir_DNA_pol_B_CS"/>
</dbReference>
<organism evidence="27 28">
    <name type="scientific">Jaminaea rosea</name>
    <dbReference type="NCBI Taxonomy" id="1569628"/>
    <lineage>
        <taxon>Eukaryota</taxon>
        <taxon>Fungi</taxon>
        <taxon>Dikarya</taxon>
        <taxon>Basidiomycota</taxon>
        <taxon>Ustilaginomycotina</taxon>
        <taxon>Exobasidiomycetes</taxon>
        <taxon>Microstromatales</taxon>
        <taxon>Microstromatales incertae sedis</taxon>
        <taxon>Jaminaea</taxon>
    </lineage>
</organism>
<feature type="compositionally biased region" description="Low complexity" evidence="21">
    <location>
        <begin position="618"/>
        <end position="636"/>
    </location>
</feature>
<keyword evidence="11 20" id="KW-0862">Zinc</keyword>
<keyword evidence="10 20" id="KW-0863">Zinc-finger</keyword>
<dbReference type="InterPro" id="IPR006172">
    <property type="entry name" value="DNA-dir_DNA_pol_B"/>
</dbReference>
<dbReference type="GO" id="GO:0042276">
    <property type="term" value="P:error-prone translesion synthesis"/>
    <property type="evidence" value="ECO:0007669"/>
    <property type="project" value="TreeGrafter"/>
</dbReference>
<proteinExistence type="inferred from homology"/>
<dbReference type="InterPro" id="IPR030559">
    <property type="entry name" value="PolZ_Rev3"/>
</dbReference>
<feature type="compositionally biased region" description="Basic and acidic residues" evidence="21">
    <location>
        <begin position="428"/>
        <end position="437"/>
    </location>
</feature>
<keyword evidence="9" id="KW-0227">DNA damage</keyword>
<dbReference type="InterPro" id="IPR056447">
    <property type="entry name" value="REV3_N"/>
</dbReference>
<dbReference type="Gene3D" id="1.10.132.60">
    <property type="entry name" value="DNA polymerase family B, C-terminal domain"/>
    <property type="match status" value="1"/>
</dbReference>
<feature type="domain" description="DNA-directed DNA polymerase family B exonuclease" evidence="23">
    <location>
        <begin position="810"/>
        <end position="1001"/>
    </location>
</feature>
<evidence type="ECO:0000256" key="14">
    <source>
        <dbReference type="ARBA" id="ARBA00023014"/>
    </source>
</evidence>
<evidence type="ECO:0000256" key="12">
    <source>
        <dbReference type="ARBA" id="ARBA00022932"/>
    </source>
</evidence>
<dbReference type="SMART" id="SM00486">
    <property type="entry name" value="POLBc"/>
    <property type="match status" value="1"/>
</dbReference>
<evidence type="ECO:0000256" key="5">
    <source>
        <dbReference type="ARBA" id="ARBA00022679"/>
    </source>
</evidence>
<comment type="subunit">
    <text evidence="19">Forms DNA polymerase zeta with REV7.</text>
</comment>
<keyword evidence="14 20" id="KW-0411">Iron-sulfur</keyword>
<dbReference type="GO" id="GO:0000724">
    <property type="term" value="P:double-strand break repair via homologous recombination"/>
    <property type="evidence" value="ECO:0007669"/>
    <property type="project" value="TreeGrafter"/>
</dbReference>
<dbReference type="GO" id="GO:0016035">
    <property type="term" value="C:zeta DNA polymerase complex"/>
    <property type="evidence" value="ECO:0007669"/>
    <property type="project" value="InterPro"/>
</dbReference>
<dbReference type="FunFam" id="1.10.287.690:FF:000002">
    <property type="entry name" value="DNA polymerase zeta"/>
    <property type="match status" value="1"/>
</dbReference>
<evidence type="ECO:0000256" key="19">
    <source>
        <dbReference type="ARBA" id="ARBA00066055"/>
    </source>
</evidence>
<evidence type="ECO:0000256" key="4">
    <source>
        <dbReference type="ARBA" id="ARBA00022485"/>
    </source>
</evidence>
<evidence type="ECO:0000256" key="11">
    <source>
        <dbReference type="ARBA" id="ARBA00022833"/>
    </source>
</evidence>
<evidence type="ECO:0000256" key="13">
    <source>
        <dbReference type="ARBA" id="ARBA00023004"/>
    </source>
</evidence>
<keyword evidence="4 20" id="KW-0004">4Fe-4S</keyword>
<feature type="region of interest" description="Disordered" evidence="21">
    <location>
        <begin position="574"/>
        <end position="642"/>
    </location>
</feature>
<dbReference type="Gene3D" id="3.30.342.10">
    <property type="entry name" value="DNA Polymerase, chain B, domain 1"/>
    <property type="match status" value="1"/>
</dbReference>
<feature type="domain" description="DNA-directed DNA polymerase family B multifunctional" evidence="22">
    <location>
        <begin position="1070"/>
        <end position="1516"/>
    </location>
</feature>
<evidence type="ECO:0000256" key="18">
    <source>
        <dbReference type="ARBA" id="ARBA00049244"/>
    </source>
</evidence>
<evidence type="ECO:0000259" key="26">
    <source>
        <dbReference type="Pfam" id="PF24065"/>
    </source>
</evidence>